<accession>A0A9D1F5Y3</accession>
<protein>
    <submittedName>
        <fullName evidence="3">Gfo/Idh/MocA family oxidoreductase</fullName>
    </submittedName>
</protein>
<organism evidence="3 4">
    <name type="scientific">Candidatus Scybalocola faecigallinarum</name>
    <dbReference type="NCBI Taxonomy" id="2840941"/>
    <lineage>
        <taxon>Bacteria</taxon>
        <taxon>Bacillati</taxon>
        <taxon>Bacillota</taxon>
        <taxon>Clostridia</taxon>
        <taxon>Lachnospirales</taxon>
        <taxon>Lachnospiraceae</taxon>
        <taxon>Lachnospiraceae incertae sedis</taxon>
        <taxon>Candidatus Scybalocola (ex Gilroy et al. 2021)</taxon>
    </lineage>
</organism>
<sequence>MRIGTIGTGDIVEKIIENIKKTSHLECGAVYSRSREKGEALAKKWGIGKVYTELEAMLEDDQIQMIYIASPNSLHYAQARMALEHGKHVLCEKPMTPSYGETKALFDLAVEKGLFCFEAVTIGHAPNFKLLKEHLKDVGRVRLVLCSYSQYSSRYTLLRQGIVTNVFDPAFCGGALMDINYYNIYEVAALFGRPRSVAYYPNLYENGVDTSGILVLRYPDFVCQCTGAKDTWGVNSVQIQGEDGYIYVDGSTNASGPVKVVTRDGEAVYDHQPDGHQWYYELMSLDKILGAGDMQQCRDLMQASLDTAWILEQARKL</sequence>
<proteinExistence type="predicted"/>
<reference evidence="3" key="2">
    <citation type="journal article" date="2021" name="PeerJ">
        <title>Extensive microbial diversity within the chicken gut microbiome revealed by metagenomics and culture.</title>
        <authorList>
            <person name="Gilroy R."/>
            <person name="Ravi A."/>
            <person name="Getino M."/>
            <person name="Pursley I."/>
            <person name="Horton D.L."/>
            <person name="Alikhan N.F."/>
            <person name="Baker D."/>
            <person name="Gharbi K."/>
            <person name="Hall N."/>
            <person name="Watson M."/>
            <person name="Adriaenssens E.M."/>
            <person name="Foster-Nyarko E."/>
            <person name="Jarju S."/>
            <person name="Secka A."/>
            <person name="Antonio M."/>
            <person name="Oren A."/>
            <person name="Chaudhuri R.R."/>
            <person name="La Ragione R."/>
            <person name="Hildebrand F."/>
            <person name="Pallen M.J."/>
        </authorList>
    </citation>
    <scope>NUCLEOTIDE SEQUENCE</scope>
    <source>
        <strain evidence="3">CHK178-757</strain>
    </source>
</reference>
<dbReference type="Gene3D" id="3.40.50.720">
    <property type="entry name" value="NAD(P)-binding Rossmann-like Domain"/>
    <property type="match status" value="1"/>
</dbReference>
<dbReference type="GO" id="GO:0000166">
    <property type="term" value="F:nucleotide binding"/>
    <property type="evidence" value="ECO:0007669"/>
    <property type="project" value="InterPro"/>
</dbReference>
<comment type="caution">
    <text evidence="3">The sequence shown here is derived from an EMBL/GenBank/DDBJ whole genome shotgun (WGS) entry which is preliminary data.</text>
</comment>
<dbReference type="SUPFAM" id="SSF55347">
    <property type="entry name" value="Glyceraldehyde-3-phosphate dehydrogenase-like, C-terminal domain"/>
    <property type="match status" value="1"/>
</dbReference>
<dbReference type="PANTHER" id="PTHR43054:SF1">
    <property type="entry name" value="SCYLLO-INOSITOL 2-DEHYDROGENASE (NADP(+)) IOLU"/>
    <property type="match status" value="1"/>
</dbReference>
<dbReference type="InterPro" id="IPR055170">
    <property type="entry name" value="GFO_IDH_MocA-like_dom"/>
</dbReference>
<gene>
    <name evidence="3" type="ORF">IAB46_12050</name>
</gene>
<dbReference type="Pfam" id="PF01408">
    <property type="entry name" value="GFO_IDH_MocA"/>
    <property type="match status" value="1"/>
</dbReference>
<feature type="domain" description="GFO/IDH/MocA-like oxidoreductase" evidence="2">
    <location>
        <begin position="137"/>
        <end position="246"/>
    </location>
</feature>
<dbReference type="SUPFAM" id="SSF51735">
    <property type="entry name" value="NAD(P)-binding Rossmann-fold domains"/>
    <property type="match status" value="1"/>
</dbReference>
<dbReference type="Pfam" id="PF22725">
    <property type="entry name" value="GFO_IDH_MocA_C3"/>
    <property type="match status" value="1"/>
</dbReference>
<evidence type="ECO:0000313" key="3">
    <source>
        <dbReference type="EMBL" id="HIS48263.1"/>
    </source>
</evidence>
<feature type="domain" description="Gfo/Idh/MocA-like oxidoreductase N-terminal" evidence="1">
    <location>
        <begin position="1"/>
        <end position="117"/>
    </location>
</feature>
<dbReference type="Proteomes" id="UP000823927">
    <property type="component" value="Unassembled WGS sequence"/>
</dbReference>
<name>A0A9D1F5Y3_9FIRM</name>
<dbReference type="AlphaFoldDB" id="A0A9D1F5Y3"/>
<dbReference type="InterPro" id="IPR000683">
    <property type="entry name" value="Gfo/Idh/MocA-like_OxRdtase_N"/>
</dbReference>
<reference evidence="3" key="1">
    <citation type="submission" date="2020-10" db="EMBL/GenBank/DDBJ databases">
        <authorList>
            <person name="Gilroy R."/>
        </authorList>
    </citation>
    <scope>NUCLEOTIDE SEQUENCE</scope>
    <source>
        <strain evidence="3">CHK178-757</strain>
    </source>
</reference>
<dbReference type="EMBL" id="DVIT01000050">
    <property type="protein sequence ID" value="HIS48263.1"/>
    <property type="molecule type" value="Genomic_DNA"/>
</dbReference>
<dbReference type="PANTHER" id="PTHR43054">
    <property type="match status" value="1"/>
</dbReference>
<evidence type="ECO:0000313" key="4">
    <source>
        <dbReference type="Proteomes" id="UP000823927"/>
    </source>
</evidence>
<dbReference type="Gene3D" id="3.30.360.10">
    <property type="entry name" value="Dihydrodipicolinate Reductase, domain 2"/>
    <property type="match status" value="1"/>
</dbReference>
<evidence type="ECO:0000259" key="2">
    <source>
        <dbReference type="Pfam" id="PF22725"/>
    </source>
</evidence>
<evidence type="ECO:0000259" key="1">
    <source>
        <dbReference type="Pfam" id="PF01408"/>
    </source>
</evidence>
<dbReference type="InterPro" id="IPR036291">
    <property type="entry name" value="NAD(P)-bd_dom_sf"/>
</dbReference>